<dbReference type="Proteomes" id="UP001054889">
    <property type="component" value="Unassembled WGS sequence"/>
</dbReference>
<organism evidence="3 4">
    <name type="scientific">Eleusine coracana subsp. coracana</name>
    <dbReference type="NCBI Taxonomy" id="191504"/>
    <lineage>
        <taxon>Eukaryota</taxon>
        <taxon>Viridiplantae</taxon>
        <taxon>Streptophyta</taxon>
        <taxon>Embryophyta</taxon>
        <taxon>Tracheophyta</taxon>
        <taxon>Spermatophyta</taxon>
        <taxon>Magnoliopsida</taxon>
        <taxon>Liliopsida</taxon>
        <taxon>Poales</taxon>
        <taxon>Poaceae</taxon>
        <taxon>PACMAD clade</taxon>
        <taxon>Chloridoideae</taxon>
        <taxon>Cynodonteae</taxon>
        <taxon>Eleusininae</taxon>
        <taxon>Eleusine</taxon>
    </lineage>
</organism>
<reference evidence="3" key="1">
    <citation type="journal article" date="2018" name="DNA Res.">
        <title>Multiple hybrid de novo genome assembly of finger millet, an orphan allotetraploid crop.</title>
        <authorList>
            <person name="Hatakeyama M."/>
            <person name="Aluri S."/>
            <person name="Balachadran M.T."/>
            <person name="Sivarajan S.R."/>
            <person name="Patrignani A."/>
            <person name="Gruter S."/>
            <person name="Poveda L."/>
            <person name="Shimizu-Inatsugi R."/>
            <person name="Baeten J."/>
            <person name="Francoijs K.J."/>
            <person name="Nataraja K.N."/>
            <person name="Reddy Y.A.N."/>
            <person name="Phadnis S."/>
            <person name="Ravikumar R.L."/>
            <person name="Schlapbach R."/>
            <person name="Sreeman S.M."/>
            <person name="Shimizu K.K."/>
        </authorList>
    </citation>
    <scope>NUCLEOTIDE SEQUENCE</scope>
</reference>
<comment type="caution">
    <text evidence="3">The sequence shown here is derived from an EMBL/GenBank/DDBJ whole genome shotgun (WGS) entry which is preliminary data.</text>
</comment>
<evidence type="ECO:0000313" key="3">
    <source>
        <dbReference type="EMBL" id="GJN11779.1"/>
    </source>
</evidence>
<dbReference type="PANTHER" id="PTHR44586">
    <property type="entry name" value="F-BOX DOMAIN CONTAINING PROTEIN, EXPRESSED"/>
    <property type="match status" value="1"/>
</dbReference>
<evidence type="ECO:0000259" key="2">
    <source>
        <dbReference type="Pfam" id="PF03478"/>
    </source>
</evidence>
<dbReference type="EMBL" id="BQKI01000019">
    <property type="protein sequence ID" value="GJN11779.1"/>
    <property type="molecule type" value="Genomic_DNA"/>
</dbReference>
<dbReference type="InterPro" id="IPR005174">
    <property type="entry name" value="KIB1-4_b-propeller"/>
</dbReference>
<proteinExistence type="predicted"/>
<dbReference type="Pfam" id="PF03478">
    <property type="entry name" value="Beta-prop_KIB1-4"/>
    <property type="match status" value="1"/>
</dbReference>
<reference evidence="3" key="2">
    <citation type="submission" date="2021-12" db="EMBL/GenBank/DDBJ databases">
        <title>Resequencing data analysis of finger millet.</title>
        <authorList>
            <person name="Hatakeyama M."/>
            <person name="Aluri S."/>
            <person name="Balachadran M.T."/>
            <person name="Sivarajan S.R."/>
            <person name="Poveda L."/>
            <person name="Shimizu-Inatsugi R."/>
            <person name="Schlapbach R."/>
            <person name="Sreeman S.M."/>
            <person name="Shimizu K.K."/>
        </authorList>
    </citation>
    <scope>NUCLEOTIDE SEQUENCE</scope>
</reference>
<accession>A0AAV5DN46</accession>
<sequence length="216" mass="24100">MEGCSRRADNRSSLWGLSIQSKDLLRLVFRVLSKLLLGICPDLLKKFQIDECVGTPAIESQIVVATLQELPQDVLAVIFANLEIPDLVRAGSYIVVIIHNPYGQLSFARTGDYKWTWLPPNAGYRDCICMDGLLYALTSVGEIDAFDLAGPTVTRKVIMDKVKDNVYESMYLIPAPWGDLLQVWRIVDNPNHVHMDGDDDDAPAIVNAPQQENTLN</sequence>
<protein>
    <recommendedName>
        <fullName evidence="2">KIB1-4 beta-propeller domain-containing protein</fullName>
    </recommendedName>
</protein>
<dbReference type="AlphaFoldDB" id="A0AAV5DN46"/>
<gene>
    <name evidence="3" type="primary">ga30000</name>
    <name evidence="3" type="ORF">PR202_ga30000</name>
</gene>
<evidence type="ECO:0000313" key="4">
    <source>
        <dbReference type="Proteomes" id="UP001054889"/>
    </source>
</evidence>
<feature type="domain" description="KIB1-4 beta-propeller" evidence="2">
    <location>
        <begin position="89"/>
        <end position="191"/>
    </location>
</feature>
<keyword evidence="4" id="KW-1185">Reference proteome</keyword>
<dbReference type="PANTHER" id="PTHR44586:SF14">
    <property type="entry name" value="F-BOX DOMAIN CONTAINING PROTEIN, EXPRESSED"/>
    <property type="match status" value="1"/>
</dbReference>
<feature type="region of interest" description="Disordered" evidence="1">
    <location>
        <begin position="197"/>
        <end position="216"/>
    </location>
</feature>
<evidence type="ECO:0000256" key="1">
    <source>
        <dbReference type="SAM" id="MobiDB-lite"/>
    </source>
</evidence>
<name>A0AAV5DN46_ELECO</name>